<evidence type="ECO:0000259" key="8">
    <source>
        <dbReference type="PROSITE" id="PS51294"/>
    </source>
</evidence>
<dbReference type="Gene3D" id="1.10.10.60">
    <property type="entry name" value="Homeodomain-like"/>
    <property type="match status" value="2"/>
</dbReference>
<name>A0A0A7NUY6_FAGTA</name>
<dbReference type="FunFam" id="1.10.10.60:FF:000121">
    <property type="entry name" value="Myb transcription factor"/>
    <property type="match status" value="1"/>
</dbReference>
<dbReference type="SMART" id="SM00717">
    <property type="entry name" value="SANT"/>
    <property type="match status" value="2"/>
</dbReference>
<feature type="domain" description="Myb-like" evidence="7">
    <location>
        <begin position="9"/>
        <end position="61"/>
    </location>
</feature>
<feature type="region of interest" description="Disordered" evidence="6">
    <location>
        <begin position="115"/>
        <end position="211"/>
    </location>
</feature>
<keyword evidence="4" id="KW-0804">Transcription</keyword>
<evidence type="ECO:0000259" key="7">
    <source>
        <dbReference type="PROSITE" id="PS50090"/>
    </source>
</evidence>
<gene>
    <name evidence="9" type="primary">MYB9</name>
</gene>
<feature type="compositionally biased region" description="Polar residues" evidence="6">
    <location>
        <begin position="190"/>
        <end position="203"/>
    </location>
</feature>
<dbReference type="GO" id="GO:0003677">
    <property type="term" value="F:DNA binding"/>
    <property type="evidence" value="ECO:0007669"/>
    <property type="project" value="UniProtKB-KW"/>
</dbReference>
<feature type="domain" description="HTH myb-type" evidence="8">
    <location>
        <begin position="9"/>
        <end position="61"/>
    </location>
</feature>
<sequence>MGRAPCCSKVGLHRGPWTPKEDSLLTDYIQTHGEGQWRSLPKNAGSLRCGKSCRLRWMNYLRPDIKRGNISPDEDDLIIRLHALLGNRWSLIAGRLPGRTDNEIKNYWNTHLSKKLRSQGTDPNTHKKLSDLDPNPPKPSKPKKKRTPQTNNKKQKGSDPSAQNKTKVHQPKPVRVTSLSLTRNNSNTSFESNLTSVSTPTSQGSGGPPIVPPTYWQPYDLTTSGVRFLIGCEEEDDVAGLVVQEQGVMEEPRVSDQSDMLDKLYDEYLQLIKADDDHGLDFDLDLDSDQARELDSFAESLLI</sequence>
<evidence type="ECO:0000256" key="4">
    <source>
        <dbReference type="ARBA" id="ARBA00023163"/>
    </source>
</evidence>
<dbReference type="PANTHER" id="PTHR47999:SF9">
    <property type="entry name" value="TRANSCRIPTION REPRESSOR MYB5-LIKE"/>
    <property type="match status" value="1"/>
</dbReference>
<keyword evidence="3" id="KW-0238">DNA-binding</keyword>
<feature type="domain" description="HTH myb-type" evidence="8">
    <location>
        <begin position="62"/>
        <end position="116"/>
    </location>
</feature>
<keyword evidence="5" id="KW-0539">Nucleus</keyword>
<dbReference type="InterPro" id="IPR017930">
    <property type="entry name" value="Myb_dom"/>
</dbReference>
<proteinExistence type="evidence at transcript level"/>
<dbReference type="PANTHER" id="PTHR47999">
    <property type="entry name" value="TRANSCRIPTION FACTOR MYB8-RELATED-RELATED"/>
    <property type="match status" value="1"/>
</dbReference>
<dbReference type="FunFam" id="1.10.10.60:FF:000254">
    <property type="entry name" value="transcription repressor MYB5-like"/>
    <property type="match status" value="1"/>
</dbReference>
<dbReference type="PROSITE" id="PS51294">
    <property type="entry name" value="HTH_MYB"/>
    <property type="match status" value="2"/>
</dbReference>
<feature type="compositionally biased region" description="Polar residues" evidence="6">
    <location>
        <begin position="148"/>
        <end position="165"/>
    </location>
</feature>
<evidence type="ECO:0000256" key="5">
    <source>
        <dbReference type="ARBA" id="ARBA00023242"/>
    </source>
</evidence>
<evidence type="ECO:0000256" key="6">
    <source>
        <dbReference type="SAM" id="MobiDB-lite"/>
    </source>
</evidence>
<dbReference type="EMBL" id="KM588380">
    <property type="protein sequence ID" value="AIZ97491.1"/>
    <property type="molecule type" value="mRNA"/>
</dbReference>
<keyword evidence="2" id="KW-0805">Transcription regulation</keyword>
<dbReference type="PROSITE" id="PS50090">
    <property type="entry name" value="MYB_LIKE"/>
    <property type="match status" value="2"/>
</dbReference>
<reference evidence="9" key="1">
    <citation type="submission" date="2014-09" db="EMBL/GenBank/DDBJ databases">
        <authorList>
            <person name="Hou S."/>
            <person name="Sun Z."/>
            <person name="Linghu B."/>
            <person name="Han Y."/>
            <person name="Li H."/>
            <person name="Zhao G."/>
        </authorList>
    </citation>
    <scope>NUCLEOTIDE SEQUENCE</scope>
</reference>
<accession>A0A0A7NUY6</accession>
<dbReference type="Pfam" id="PF00249">
    <property type="entry name" value="Myb_DNA-binding"/>
    <property type="match status" value="2"/>
</dbReference>
<evidence type="ECO:0000256" key="1">
    <source>
        <dbReference type="ARBA" id="ARBA00004123"/>
    </source>
</evidence>
<dbReference type="CDD" id="cd00167">
    <property type="entry name" value="SANT"/>
    <property type="match status" value="2"/>
</dbReference>
<dbReference type="AlphaFoldDB" id="A0A0A7NUY6"/>
<evidence type="ECO:0000256" key="3">
    <source>
        <dbReference type="ARBA" id="ARBA00023125"/>
    </source>
</evidence>
<dbReference type="InterPro" id="IPR009057">
    <property type="entry name" value="Homeodomain-like_sf"/>
</dbReference>
<dbReference type="InterPro" id="IPR001005">
    <property type="entry name" value="SANT/Myb"/>
</dbReference>
<feature type="domain" description="Myb-like" evidence="7">
    <location>
        <begin position="62"/>
        <end position="112"/>
    </location>
</feature>
<comment type="subcellular location">
    <subcellularLocation>
        <location evidence="1">Nucleus</location>
    </subcellularLocation>
</comment>
<evidence type="ECO:0000313" key="9">
    <source>
        <dbReference type="EMBL" id="AIZ97491.1"/>
    </source>
</evidence>
<dbReference type="InterPro" id="IPR015495">
    <property type="entry name" value="Myb_TF_plants"/>
</dbReference>
<dbReference type="GO" id="GO:0005634">
    <property type="term" value="C:nucleus"/>
    <property type="evidence" value="ECO:0007669"/>
    <property type="project" value="UniProtKB-SubCell"/>
</dbReference>
<feature type="compositionally biased region" description="Low complexity" evidence="6">
    <location>
        <begin position="177"/>
        <end position="189"/>
    </location>
</feature>
<organism evidence="9">
    <name type="scientific">Fagopyrum tataricum</name>
    <name type="common">Tartarian buckwheat</name>
    <name type="synonym">Polygonum tataricum</name>
    <dbReference type="NCBI Taxonomy" id="62330"/>
    <lineage>
        <taxon>Eukaryota</taxon>
        <taxon>Viridiplantae</taxon>
        <taxon>Streptophyta</taxon>
        <taxon>Embryophyta</taxon>
        <taxon>Tracheophyta</taxon>
        <taxon>Spermatophyta</taxon>
        <taxon>Magnoliopsida</taxon>
        <taxon>eudicotyledons</taxon>
        <taxon>Gunneridae</taxon>
        <taxon>Pentapetalae</taxon>
        <taxon>Caryophyllales</taxon>
        <taxon>Polygonaceae</taxon>
        <taxon>Polygonoideae</taxon>
        <taxon>Fagopyreae</taxon>
        <taxon>Fagopyrum</taxon>
    </lineage>
</organism>
<protein>
    <submittedName>
        <fullName evidence="9">R2R3-MYB transcription factor subgroup 7</fullName>
    </submittedName>
</protein>
<dbReference type="SUPFAM" id="SSF46689">
    <property type="entry name" value="Homeodomain-like"/>
    <property type="match status" value="1"/>
</dbReference>
<evidence type="ECO:0000256" key="2">
    <source>
        <dbReference type="ARBA" id="ARBA00023015"/>
    </source>
</evidence>